<gene>
    <name evidence="1" type="ORF">NEA10_09465</name>
</gene>
<evidence type="ECO:0000313" key="1">
    <source>
        <dbReference type="EMBL" id="USR92919.1"/>
    </source>
</evidence>
<reference evidence="1" key="1">
    <citation type="submission" date="2022-06" db="EMBL/GenBank/DDBJ databases">
        <title>Genome sequence of Phormidium yuhuli AB48 isolated from an industrial photobioreactor environment.</title>
        <authorList>
            <person name="Qiu Y."/>
            <person name="Noonan A.J.C."/>
            <person name="Dofher K."/>
            <person name="Koch M."/>
            <person name="Kieft B."/>
            <person name="Lin X."/>
            <person name="Ziels R.M."/>
            <person name="Hallam S.J."/>
        </authorList>
    </citation>
    <scope>NUCLEOTIDE SEQUENCE</scope>
    <source>
        <strain evidence="1">AB48</strain>
    </source>
</reference>
<dbReference type="PRINTS" id="PR00313">
    <property type="entry name" value="CABNDNGRPT"/>
</dbReference>
<proteinExistence type="predicted"/>
<dbReference type="InterPro" id="IPR001343">
    <property type="entry name" value="Hemolysn_Ca-bd"/>
</dbReference>
<dbReference type="Pfam" id="PF00353">
    <property type="entry name" value="HemolysinCabind"/>
    <property type="match status" value="7"/>
</dbReference>
<keyword evidence="2" id="KW-1185">Reference proteome</keyword>
<organism evidence="1 2">
    <name type="scientific">Phormidium yuhuli AB48</name>
    <dbReference type="NCBI Taxonomy" id="2940671"/>
    <lineage>
        <taxon>Bacteria</taxon>
        <taxon>Bacillati</taxon>
        <taxon>Cyanobacteriota</taxon>
        <taxon>Cyanophyceae</taxon>
        <taxon>Oscillatoriophycideae</taxon>
        <taxon>Oscillatoriales</taxon>
        <taxon>Oscillatoriaceae</taxon>
        <taxon>Phormidium</taxon>
        <taxon>Phormidium yuhuli</taxon>
    </lineage>
</organism>
<name>A0ABY5AXG2_9CYAN</name>
<dbReference type="InterPro" id="IPR011049">
    <property type="entry name" value="Serralysin-like_metalloprot_C"/>
</dbReference>
<sequence>MDGGKPVTTILEDTDNILIGDDNNNLLEGTAVGVILGLDGDDTLLSALNPTEPGSTLFGNAGNDYLRSRGIGDRVFGGDGNDTLINENGRAILLGDQGNDYLLARDSRTTLFGGGSGEDSPDDGNNLLISQGGKNILVGGGGNDTLLGLLGGDTMAGRGGDDVLIGGPQGKNFLFGNRGLDSLLSISVGRPDSLYGGQGDDSLVVGSESSADNPLLVGGLGSDSLRLESDSVDGALLLGDVGLSGQFEGTDAGDDYLYVSAGNNHQLFGNAGNDSLLLGVNVGVGISLFGGRGNDLLMGTGAANLKAFGDKGDDTLILAGSDSEFWGDNPFMTSGFGNNTVIGIGIGNTLRGGNDFATGTNAGNNHLIAKLGDLELAEGQESKNLLMGGAGDDTLDASQSGPGDTLIGGLDGAGNNTYIFRAGQYIQPDLSGINTYIGIGADTSLAVTVRAQDVIQGEGNFFIIGNQNNILFLEKGGIIADNGDKVNIIDISGDASGITKTGGGNDQLTLGNVSGSVDAGGGNDTITVANSVSGIINGGAGNDLITVNGSISVASGGLINGGDGDDTILLQGAVFGQVKGGTGKNKITALSLKDGGVIDCSEGENSISLTNVFGGGRVIVGGISNSVNVNLAYSGASFTALSGNNSILLDSLSAPTDAEGNFVSSDKAITLSGGNGDDFIGLRRGGAILSGSIGVSLNLSATGGNNIMQSGGFADVITVGKGDDIIYGGKASFSNNQYNGFDLNAADAAKIANNFRFVSDGDLINLSKGGQNKIVFQSKVETGFELQGAFNRNRTQFITLGTDGTQDLNLSRDLSDRNLLVGTSGQFLTSNSGTTVTQGVFSGAIGVDTLTNFNITRDQIVLDESIFTLNAAAGIQLFQGRGALYGVIADGFGGSNYGQFDNVINGSGYFHESFVIGATSAAATTLIDFNTPGQLYFDTRGRGLYLGFDQGAKLIAHLPQVNLRGAIGAKVENTFVVSQRITQLDDEGLVNLF</sequence>
<dbReference type="EMBL" id="CP098611">
    <property type="protein sequence ID" value="USR92919.1"/>
    <property type="molecule type" value="Genomic_DNA"/>
</dbReference>
<dbReference type="RefSeq" id="WP_252665094.1">
    <property type="nucleotide sequence ID" value="NZ_CP098611.1"/>
</dbReference>
<dbReference type="Proteomes" id="UP001056708">
    <property type="component" value="Chromosome"/>
</dbReference>
<dbReference type="SUPFAM" id="SSF51120">
    <property type="entry name" value="beta-Roll"/>
    <property type="match status" value="3"/>
</dbReference>
<dbReference type="Gene3D" id="2.160.20.160">
    <property type="match status" value="3"/>
</dbReference>
<accession>A0ABY5AXG2</accession>
<evidence type="ECO:0000313" key="2">
    <source>
        <dbReference type="Proteomes" id="UP001056708"/>
    </source>
</evidence>
<evidence type="ECO:0008006" key="3">
    <source>
        <dbReference type="Google" id="ProtNLM"/>
    </source>
</evidence>
<protein>
    <recommendedName>
        <fullName evidence="3">Calcium-binding protein</fullName>
    </recommendedName>
</protein>